<evidence type="ECO:0000313" key="3">
    <source>
        <dbReference type="Proteomes" id="UP000298460"/>
    </source>
</evidence>
<reference evidence="2 3" key="1">
    <citation type="submission" date="2019-03" db="EMBL/GenBank/DDBJ databases">
        <title>Draft Genome Sequence of Desulfosporosinus fructosivorans Strain 63.6F, Isolated from Marine Sediment in the Baltic Sea.</title>
        <authorList>
            <person name="Hausmann B."/>
            <person name="Vandieken V."/>
            <person name="Pjevac P."/>
            <person name="Schreck K."/>
            <person name="Herbold C.W."/>
            <person name="Loy A."/>
        </authorList>
    </citation>
    <scope>NUCLEOTIDE SEQUENCE [LARGE SCALE GENOMIC DNA]</scope>
    <source>
        <strain evidence="2 3">63.6F</strain>
    </source>
</reference>
<evidence type="ECO:0000313" key="2">
    <source>
        <dbReference type="EMBL" id="TGE35877.1"/>
    </source>
</evidence>
<dbReference type="AlphaFoldDB" id="A0A4Z0R1K8"/>
<comment type="caution">
    <text evidence="2">The sequence shown here is derived from an EMBL/GenBank/DDBJ whole genome shotgun (WGS) entry which is preliminary data.</text>
</comment>
<sequence>MADTILTLKKLEDIFRKLTCTLLGLNPVSPANNGKVRIAWPTGGAPGWKITEDVVFLRVVSIANSYSKQRDVEYSLNSQTEANKITSYTLPRQVSWIAYGPNSFDNIEAIRNGLFSAGDILRASNLHLVIDVPVPIRCPDLFSGQWWERSDFSAMFYEKVRRQETIPTLHGVNIKIKTEKGVTIDVDSTT</sequence>
<dbReference type="Proteomes" id="UP000298460">
    <property type="component" value="Unassembled WGS sequence"/>
</dbReference>
<dbReference type="EMBL" id="SPQQ01000010">
    <property type="protein sequence ID" value="TGE35877.1"/>
    <property type="molecule type" value="Genomic_DNA"/>
</dbReference>
<accession>A0A4Z0R1K8</accession>
<keyword evidence="3" id="KW-1185">Reference proteome</keyword>
<proteinExistence type="predicted"/>
<gene>
    <name evidence="2" type="ORF">E4K67_22435</name>
</gene>
<evidence type="ECO:0000259" key="1">
    <source>
        <dbReference type="Pfam" id="PF23961"/>
    </source>
</evidence>
<dbReference type="RefSeq" id="WP_135550832.1">
    <property type="nucleotide sequence ID" value="NZ_SPQQ01000010.1"/>
</dbReference>
<organism evidence="2 3">
    <name type="scientific">Desulfosporosinus fructosivorans</name>
    <dbReference type="NCBI Taxonomy" id="2018669"/>
    <lineage>
        <taxon>Bacteria</taxon>
        <taxon>Bacillati</taxon>
        <taxon>Bacillota</taxon>
        <taxon>Clostridia</taxon>
        <taxon>Eubacteriales</taxon>
        <taxon>Desulfitobacteriaceae</taxon>
        <taxon>Desulfosporosinus</taxon>
    </lineage>
</organism>
<dbReference type="OrthoDB" id="2658408at2"/>
<name>A0A4Z0R1K8_9FIRM</name>
<dbReference type="Pfam" id="PF23961">
    <property type="entry name" value="Phage_tail_terminator_9"/>
    <property type="match status" value="1"/>
</dbReference>
<feature type="domain" description="Phage neck terminator protein gp12-like" evidence="1">
    <location>
        <begin position="10"/>
        <end position="177"/>
    </location>
</feature>
<protein>
    <recommendedName>
        <fullName evidence="1">Phage neck terminator protein gp12-like domain-containing protein</fullName>
    </recommendedName>
</protein>
<dbReference type="InterPro" id="IPR057087">
    <property type="entry name" value="Gp12-like"/>
</dbReference>